<accession>A0A0C3PB12</accession>
<evidence type="ECO:0000256" key="3">
    <source>
        <dbReference type="ARBA" id="ARBA00023163"/>
    </source>
</evidence>
<proteinExistence type="predicted"/>
<dbReference type="OrthoDB" id="338531at2759"/>
<dbReference type="HOGENOM" id="CLU_028353_0_0_1"/>
<keyword evidence="4" id="KW-0539">Nucleus</keyword>
<gene>
    <name evidence="7" type="ORF">PHLGIDRAFT_122773</name>
</gene>
<dbReference type="GO" id="GO:0016586">
    <property type="term" value="C:RSC-type complex"/>
    <property type="evidence" value="ECO:0007669"/>
    <property type="project" value="TreeGrafter"/>
</dbReference>
<dbReference type="InterPro" id="IPR003150">
    <property type="entry name" value="DNA-bd_RFX"/>
</dbReference>
<dbReference type="GO" id="GO:0006355">
    <property type="term" value="P:regulation of DNA-templated transcription"/>
    <property type="evidence" value="ECO:0007669"/>
    <property type="project" value="InterPro"/>
</dbReference>
<protein>
    <recommendedName>
        <fullName evidence="6">RFX-type winged-helix domain-containing protein</fullName>
    </recommendedName>
</protein>
<reference evidence="7 8" key="1">
    <citation type="journal article" date="2014" name="PLoS Genet.">
        <title>Analysis of the Phlebiopsis gigantea genome, transcriptome and secretome provides insight into its pioneer colonization strategies of wood.</title>
        <authorList>
            <person name="Hori C."/>
            <person name="Ishida T."/>
            <person name="Igarashi K."/>
            <person name="Samejima M."/>
            <person name="Suzuki H."/>
            <person name="Master E."/>
            <person name="Ferreira P."/>
            <person name="Ruiz-Duenas F.J."/>
            <person name="Held B."/>
            <person name="Canessa P."/>
            <person name="Larrondo L.F."/>
            <person name="Schmoll M."/>
            <person name="Druzhinina I.S."/>
            <person name="Kubicek C.P."/>
            <person name="Gaskell J.A."/>
            <person name="Kersten P."/>
            <person name="St John F."/>
            <person name="Glasner J."/>
            <person name="Sabat G."/>
            <person name="Splinter BonDurant S."/>
            <person name="Syed K."/>
            <person name="Yadav J."/>
            <person name="Mgbeahuruike A.C."/>
            <person name="Kovalchuk A."/>
            <person name="Asiegbu F.O."/>
            <person name="Lackner G."/>
            <person name="Hoffmeister D."/>
            <person name="Rencoret J."/>
            <person name="Gutierrez A."/>
            <person name="Sun H."/>
            <person name="Lindquist E."/>
            <person name="Barry K."/>
            <person name="Riley R."/>
            <person name="Grigoriev I.V."/>
            <person name="Henrissat B."/>
            <person name="Kues U."/>
            <person name="Berka R.M."/>
            <person name="Martinez A.T."/>
            <person name="Covert S.F."/>
            <person name="Blanchette R.A."/>
            <person name="Cullen D."/>
        </authorList>
    </citation>
    <scope>NUCLEOTIDE SEQUENCE [LARGE SCALE GENOMIC DNA]</scope>
    <source>
        <strain evidence="7 8">11061_1 CR5-6</strain>
    </source>
</reference>
<organism evidence="7 8">
    <name type="scientific">Phlebiopsis gigantea (strain 11061_1 CR5-6)</name>
    <name type="common">White-rot fungus</name>
    <name type="synonym">Peniophora gigantea</name>
    <dbReference type="NCBI Taxonomy" id="745531"/>
    <lineage>
        <taxon>Eukaryota</taxon>
        <taxon>Fungi</taxon>
        <taxon>Dikarya</taxon>
        <taxon>Basidiomycota</taxon>
        <taxon>Agaricomycotina</taxon>
        <taxon>Agaricomycetes</taxon>
        <taxon>Polyporales</taxon>
        <taxon>Phanerochaetaceae</taxon>
        <taxon>Phlebiopsis</taxon>
    </lineage>
</organism>
<keyword evidence="3" id="KW-0804">Transcription</keyword>
<dbReference type="PROSITE" id="PS51526">
    <property type="entry name" value="RFX_DBD"/>
    <property type="match status" value="1"/>
</dbReference>
<feature type="region of interest" description="Disordered" evidence="5">
    <location>
        <begin position="1"/>
        <end position="32"/>
    </location>
</feature>
<evidence type="ECO:0000256" key="1">
    <source>
        <dbReference type="ARBA" id="ARBA00022853"/>
    </source>
</evidence>
<dbReference type="STRING" id="745531.A0A0C3PB12"/>
<evidence type="ECO:0000256" key="4">
    <source>
        <dbReference type="ARBA" id="ARBA00023242"/>
    </source>
</evidence>
<evidence type="ECO:0000256" key="2">
    <source>
        <dbReference type="ARBA" id="ARBA00023015"/>
    </source>
</evidence>
<dbReference type="GO" id="GO:0006325">
    <property type="term" value="P:chromatin organization"/>
    <property type="evidence" value="ECO:0007669"/>
    <property type="project" value="UniProtKB-KW"/>
</dbReference>
<dbReference type="InterPro" id="IPR052406">
    <property type="entry name" value="Chromatin_Remodeling_Comp"/>
</dbReference>
<keyword evidence="1" id="KW-0156">Chromatin regulator</keyword>
<keyword evidence="8" id="KW-1185">Reference proteome</keyword>
<keyword evidence="2" id="KW-0805">Transcription regulation</keyword>
<name>A0A0C3PB12_PHLG1</name>
<evidence type="ECO:0000256" key="5">
    <source>
        <dbReference type="SAM" id="MobiDB-lite"/>
    </source>
</evidence>
<dbReference type="PANTHER" id="PTHR22970:SF14">
    <property type="entry name" value="AT-RICH INTERACTIVE DOMAIN-CONTAINING PROTEIN 2"/>
    <property type="match status" value="1"/>
</dbReference>
<dbReference type="AlphaFoldDB" id="A0A0C3PB12"/>
<evidence type="ECO:0000313" key="8">
    <source>
        <dbReference type="Proteomes" id="UP000053257"/>
    </source>
</evidence>
<dbReference type="EMBL" id="KN840705">
    <property type="protein sequence ID" value="KIP02083.1"/>
    <property type="molecule type" value="Genomic_DNA"/>
</dbReference>
<sequence length="521" mass="58116">MNQVFQINPTRSSTPSQRASGSRQPATPAPAARPITVDDYERWYTEPTPHNRMVLALCCGIDSEISWALSRLCRISANEQFQLRALPGLIEGLFEWPLWYARGAAQDIAAKATLFALPKDVARYRQHALESMFVLRNAALHPLNAQELAARRATQELILLALHRLRPDNDANVEFLLDVIDLLQAIASTSILPPPNSHLFANPVPPLLELAGASRNRSLIVASLTTLHLLFSNPPNFGHITPDSPALAAAVRYLALLGDGQLLDASLNYLYTHLSYAPMTKAFLQSKELVGTLKMLVLVMLSQQEEETVTVEIGEPSCTAPAQVEADRDHELTREEFDRLLPMAEPQRCYEWMKTMFEVNAEHELTQVAFYTMYKDVFTPYQDRYYALPASEVIKSVTAVFPTAQAMVLPETPPKFVVRGVDRKKDARALDRFKCRWDHSGCMQGPFASASELYEHVLDGHLNPHAEPRIVCSWATCSHPPVEKAHIRGHVLTHLPATQPPPRHAGQDDLVTLPCAGFPHP</sequence>
<evidence type="ECO:0000259" key="6">
    <source>
        <dbReference type="PROSITE" id="PS51526"/>
    </source>
</evidence>
<feature type="compositionally biased region" description="Polar residues" evidence="5">
    <location>
        <begin position="1"/>
        <end position="24"/>
    </location>
</feature>
<dbReference type="PANTHER" id="PTHR22970">
    <property type="entry name" value="AT-RICH INTERACTIVE DOMAIN-CONTAINING PROTEIN 2"/>
    <property type="match status" value="1"/>
</dbReference>
<feature type="non-terminal residue" evidence="7">
    <location>
        <position position="521"/>
    </location>
</feature>
<evidence type="ECO:0000313" key="7">
    <source>
        <dbReference type="EMBL" id="KIP02083.1"/>
    </source>
</evidence>
<dbReference type="Proteomes" id="UP000053257">
    <property type="component" value="Unassembled WGS sequence"/>
</dbReference>
<dbReference type="GO" id="GO:0003677">
    <property type="term" value="F:DNA binding"/>
    <property type="evidence" value="ECO:0007669"/>
    <property type="project" value="InterPro"/>
</dbReference>
<feature type="domain" description="RFX-type winged-helix" evidence="6">
    <location>
        <begin position="349"/>
        <end position="425"/>
    </location>
</feature>